<comment type="caution">
    <text evidence="1">The sequence shown here is derived from an EMBL/GenBank/DDBJ whole genome shotgun (WGS) entry which is preliminary data.</text>
</comment>
<dbReference type="AlphaFoldDB" id="A0A815KS21"/>
<dbReference type="EMBL" id="CAJOBC010082737">
    <property type="protein sequence ID" value="CAF4291181.1"/>
    <property type="molecule type" value="Genomic_DNA"/>
</dbReference>
<protein>
    <submittedName>
        <fullName evidence="1">Uncharacterized protein</fullName>
    </submittedName>
</protein>
<dbReference type="Proteomes" id="UP000681722">
    <property type="component" value="Unassembled WGS sequence"/>
</dbReference>
<evidence type="ECO:0000313" key="3">
    <source>
        <dbReference type="Proteomes" id="UP000663829"/>
    </source>
</evidence>
<name>A0A815KS21_9BILA</name>
<sequence length="132" mass="15305">MNKFGHVQLNDDVMNGLTCAYLQLCYDLKTKKNDNYFDLRDFYPLIKGIVKEFCQILEKISNFDINTIHLPPLYASHFVIYSLAIKLLHAPATDDEIDFAIQLIHYYCKTAPLVYDPSIELFSLHAHLHLPT</sequence>
<dbReference type="Proteomes" id="UP000663829">
    <property type="component" value="Unassembled WGS sequence"/>
</dbReference>
<dbReference type="EMBL" id="CAJNOQ010017318">
    <property type="protein sequence ID" value="CAF1396987.1"/>
    <property type="molecule type" value="Genomic_DNA"/>
</dbReference>
<evidence type="ECO:0000313" key="2">
    <source>
        <dbReference type="EMBL" id="CAF4291181.1"/>
    </source>
</evidence>
<organism evidence="1 3">
    <name type="scientific">Didymodactylos carnosus</name>
    <dbReference type="NCBI Taxonomy" id="1234261"/>
    <lineage>
        <taxon>Eukaryota</taxon>
        <taxon>Metazoa</taxon>
        <taxon>Spiralia</taxon>
        <taxon>Gnathifera</taxon>
        <taxon>Rotifera</taxon>
        <taxon>Eurotatoria</taxon>
        <taxon>Bdelloidea</taxon>
        <taxon>Philodinida</taxon>
        <taxon>Philodinidae</taxon>
        <taxon>Didymodactylos</taxon>
    </lineage>
</organism>
<gene>
    <name evidence="1" type="ORF">GPM918_LOCUS33077</name>
    <name evidence="2" type="ORF">SRO942_LOCUS33756</name>
</gene>
<proteinExistence type="predicted"/>
<accession>A0A815KS21</accession>
<dbReference type="OrthoDB" id="10036512at2759"/>
<reference evidence="1" key="1">
    <citation type="submission" date="2021-02" db="EMBL/GenBank/DDBJ databases">
        <authorList>
            <person name="Nowell W R."/>
        </authorList>
    </citation>
    <scope>NUCLEOTIDE SEQUENCE</scope>
</reference>
<keyword evidence="3" id="KW-1185">Reference proteome</keyword>
<evidence type="ECO:0000313" key="1">
    <source>
        <dbReference type="EMBL" id="CAF1396987.1"/>
    </source>
</evidence>